<keyword evidence="5 7" id="KW-0326">Glycosidase</keyword>
<dbReference type="PANTHER" id="PTHR30480">
    <property type="entry name" value="BETA-HEXOSAMINIDASE-RELATED"/>
    <property type="match status" value="1"/>
</dbReference>
<evidence type="ECO:0000313" key="7">
    <source>
        <dbReference type="EMBL" id="MFD0959854.1"/>
    </source>
</evidence>
<dbReference type="PRINTS" id="PR00133">
    <property type="entry name" value="GLHYDRLASE3"/>
</dbReference>
<dbReference type="InterPro" id="IPR001764">
    <property type="entry name" value="Glyco_hydro_3_N"/>
</dbReference>
<dbReference type="InterPro" id="IPR036962">
    <property type="entry name" value="Glyco_hydro_3_N_sf"/>
</dbReference>
<evidence type="ECO:0000259" key="6">
    <source>
        <dbReference type="Pfam" id="PF00933"/>
    </source>
</evidence>
<evidence type="ECO:0000256" key="4">
    <source>
        <dbReference type="ARBA" id="ARBA00022801"/>
    </source>
</evidence>
<evidence type="ECO:0000313" key="8">
    <source>
        <dbReference type="Proteomes" id="UP001596989"/>
    </source>
</evidence>
<name>A0ABW3HR18_9BACL</name>
<dbReference type="InterPro" id="IPR050226">
    <property type="entry name" value="NagZ_Beta-hexosaminidase"/>
</dbReference>
<comment type="similarity">
    <text evidence="2">Belongs to the glycosyl hydrolase 3 family.</text>
</comment>
<evidence type="ECO:0000256" key="2">
    <source>
        <dbReference type="ARBA" id="ARBA00005336"/>
    </source>
</evidence>
<comment type="caution">
    <text evidence="7">The sequence shown here is derived from an EMBL/GenBank/DDBJ whole genome shotgun (WGS) entry which is preliminary data.</text>
</comment>
<evidence type="ECO:0000256" key="1">
    <source>
        <dbReference type="ARBA" id="ARBA00001231"/>
    </source>
</evidence>
<dbReference type="InterPro" id="IPR019800">
    <property type="entry name" value="Glyco_hydro_3_AS"/>
</dbReference>
<accession>A0ABW3HR18</accession>
<dbReference type="Pfam" id="PF00933">
    <property type="entry name" value="Glyco_hydro_3"/>
    <property type="match status" value="1"/>
</dbReference>
<gene>
    <name evidence="7" type="ORF">ACFQ2I_10670</name>
</gene>
<dbReference type="EMBL" id="JBHTJZ010000011">
    <property type="protein sequence ID" value="MFD0959854.1"/>
    <property type="molecule type" value="Genomic_DNA"/>
</dbReference>
<evidence type="ECO:0000256" key="3">
    <source>
        <dbReference type="ARBA" id="ARBA00012663"/>
    </source>
</evidence>
<dbReference type="EC" id="3.2.1.52" evidence="3"/>
<dbReference type="InterPro" id="IPR017853">
    <property type="entry name" value="GH"/>
</dbReference>
<protein>
    <recommendedName>
        <fullName evidence="3">beta-N-acetylhexosaminidase</fullName>
        <ecNumber evidence="3">3.2.1.52</ecNumber>
    </recommendedName>
</protein>
<dbReference type="PANTHER" id="PTHR30480:SF13">
    <property type="entry name" value="BETA-HEXOSAMINIDASE"/>
    <property type="match status" value="1"/>
</dbReference>
<organism evidence="7 8">
    <name type="scientific">Paenibacillus chungangensis</name>
    <dbReference type="NCBI Taxonomy" id="696535"/>
    <lineage>
        <taxon>Bacteria</taxon>
        <taxon>Bacillati</taxon>
        <taxon>Bacillota</taxon>
        <taxon>Bacilli</taxon>
        <taxon>Bacillales</taxon>
        <taxon>Paenibacillaceae</taxon>
        <taxon>Paenibacillus</taxon>
    </lineage>
</organism>
<dbReference type="SUPFAM" id="SSF51445">
    <property type="entry name" value="(Trans)glycosidases"/>
    <property type="match status" value="1"/>
</dbReference>
<dbReference type="Gene3D" id="3.20.20.300">
    <property type="entry name" value="Glycoside hydrolase, family 3, N-terminal domain"/>
    <property type="match status" value="1"/>
</dbReference>
<keyword evidence="4 7" id="KW-0378">Hydrolase</keyword>
<dbReference type="PROSITE" id="PS00775">
    <property type="entry name" value="GLYCOSYL_HYDROL_F3"/>
    <property type="match status" value="1"/>
</dbReference>
<comment type="catalytic activity">
    <reaction evidence="1">
        <text>Hydrolysis of terminal non-reducing N-acetyl-D-hexosamine residues in N-acetyl-beta-D-hexosaminides.</text>
        <dbReference type="EC" id="3.2.1.52"/>
    </reaction>
</comment>
<dbReference type="GO" id="GO:0016798">
    <property type="term" value="F:hydrolase activity, acting on glycosyl bonds"/>
    <property type="evidence" value="ECO:0007669"/>
    <property type="project" value="UniProtKB-KW"/>
</dbReference>
<evidence type="ECO:0000256" key="5">
    <source>
        <dbReference type="ARBA" id="ARBA00023295"/>
    </source>
</evidence>
<feature type="domain" description="Glycoside hydrolase family 3 N-terminal" evidence="6">
    <location>
        <begin position="10"/>
        <end position="335"/>
    </location>
</feature>
<dbReference type="RefSeq" id="WP_377564132.1">
    <property type="nucleotide sequence ID" value="NZ_JBHTJZ010000011.1"/>
</dbReference>
<keyword evidence="8" id="KW-1185">Reference proteome</keyword>
<dbReference type="Proteomes" id="UP001596989">
    <property type="component" value="Unassembled WGS sequence"/>
</dbReference>
<sequence length="517" mass="56119">MQHRVETMSLEEKVGQLFTFYYCNQNYAEAAEMCIKQLKAGGMFLDVQSLDNPEQVHELTGRMQETALQEGSGIPLFIAADFVAGAGCKLPGGGAVHFPKNMAIGAAADEQLAYESGRITAVESLAMGVNFNYSPVVDINNNPDNPVIGTHSFGETSELVATMGTAVIRGYQEHGMIATAKHFPGHGDTNVDSHLALPVLPFGEERLRQFELSTFREAIRCGVDAIMVGHIAAPALDPSMLPASLSKPMITGLLRREMGFRGLIVTDGMSMKGVTALYSQARACVLALAAGADIVLAHPREDREAVEMVDAVLEAVRSGELEEARIDESVRRILAVKEKYGLTPERAATAAGAMKTTLLNQPASREISSRLAAQVMRRTGEPARWEQVKRVRAEGAKWNLIAHSSLTLFADRLEESGAIADKRLVDANEKLPEAAGEWVGVGPLLVAIAHNKRLPDEVYEQLRELAATSEYDVVAVHFGSPYDVGDWPELPVLLMYDHAPALQETAAQFLNAAECRR</sequence>
<proteinExistence type="inferred from homology"/>
<reference evidence="8" key="1">
    <citation type="journal article" date="2019" name="Int. J. Syst. Evol. Microbiol.">
        <title>The Global Catalogue of Microorganisms (GCM) 10K type strain sequencing project: providing services to taxonomists for standard genome sequencing and annotation.</title>
        <authorList>
            <consortium name="The Broad Institute Genomics Platform"/>
            <consortium name="The Broad Institute Genome Sequencing Center for Infectious Disease"/>
            <person name="Wu L."/>
            <person name="Ma J."/>
        </authorList>
    </citation>
    <scope>NUCLEOTIDE SEQUENCE [LARGE SCALE GENOMIC DNA]</scope>
    <source>
        <strain evidence="8">CCUG 59129</strain>
    </source>
</reference>